<dbReference type="Gene3D" id="3.40.605.10">
    <property type="entry name" value="Aldehyde Dehydrogenase, Chain A, domain 1"/>
    <property type="match status" value="1"/>
</dbReference>
<gene>
    <name evidence="3" type="ORF">NX794_26170</name>
</gene>
<protein>
    <submittedName>
        <fullName evidence="3">Aldehyde dehydrogenase family protein</fullName>
    </submittedName>
</protein>
<dbReference type="SUPFAM" id="SSF53720">
    <property type="entry name" value="ALDH-like"/>
    <property type="match status" value="1"/>
</dbReference>
<dbReference type="InterPro" id="IPR016163">
    <property type="entry name" value="Ald_DH_C"/>
</dbReference>
<evidence type="ECO:0000259" key="2">
    <source>
        <dbReference type="Pfam" id="PF00171"/>
    </source>
</evidence>
<feature type="domain" description="Aldehyde dehydrogenase" evidence="2">
    <location>
        <begin position="32"/>
        <end position="486"/>
    </location>
</feature>
<dbReference type="PROSITE" id="PS00070">
    <property type="entry name" value="ALDEHYDE_DEHYDR_CYS"/>
    <property type="match status" value="1"/>
</dbReference>
<dbReference type="Proteomes" id="UP001205612">
    <property type="component" value="Unassembled WGS sequence"/>
</dbReference>
<dbReference type="RefSeq" id="WP_258781449.1">
    <property type="nucleotide sequence ID" value="NZ_JANUGP010000024.1"/>
</dbReference>
<dbReference type="InterPro" id="IPR015590">
    <property type="entry name" value="Aldehyde_DH_dom"/>
</dbReference>
<dbReference type="InterPro" id="IPR016160">
    <property type="entry name" value="Ald_DH_CS_CYS"/>
</dbReference>
<dbReference type="InterPro" id="IPR016161">
    <property type="entry name" value="Ald_DH/histidinol_DH"/>
</dbReference>
<evidence type="ECO:0000256" key="1">
    <source>
        <dbReference type="ARBA" id="ARBA00023002"/>
    </source>
</evidence>
<dbReference type="Pfam" id="PF00171">
    <property type="entry name" value="Aldedh"/>
    <property type="match status" value="1"/>
</dbReference>
<dbReference type="PANTHER" id="PTHR11699">
    <property type="entry name" value="ALDEHYDE DEHYDROGENASE-RELATED"/>
    <property type="match status" value="1"/>
</dbReference>
<dbReference type="Gene3D" id="3.40.309.10">
    <property type="entry name" value="Aldehyde Dehydrogenase, Chain A, domain 2"/>
    <property type="match status" value="1"/>
</dbReference>
<keyword evidence="1" id="KW-0560">Oxidoreductase</keyword>
<name>A0ABT2B831_9ACTN</name>
<dbReference type="InterPro" id="IPR016162">
    <property type="entry name" value="Ald_DH_N"/>
</dbReference>
<reference evidence="3 4" key="1">
    <citation type="submission" date="2022-08" db="EMBL/GenBank/DDBJ databases">
        <authorList>
            <person name="Somphong A."/>
            <person name="Phongsopitanun W."/>
        </authorList>
    </citation>
    <scope>NUCLEOTIDE SEQUENCE [LARGE SCALE GENOMIC DNA]</scope>
    <source>
        <strain evidence="3 4">LP11</strain>
    </source>
</reference>
<sequence>MASAFEYAPAPESRSVVDIAPSYGLFIDGEFTDAADGKVFKTVSPSTEEVLSEVAQAGEADVDRAVRAARKAFEKWSALPGSERAKYLFRIARIIQERSRELAVLETLDNGKPIKETRDADLPLVAAHFFYYAGWADKLDHAGFGRRTTNGPSGANPAPLGVAGQIIPWNFPLLMLAWKIAPALATGNTVVLKPAETTPLSALFFADICRQAGLPRGVVNILPGYGDAGAALVAHPDVNKVAFTGSTAVGKEIARTVAGTNKKLTLELGGKGANIVFDDAPIDQAVEGIVTGIFFNQGQVCCAGSRLLVQESIHDELLDSLKRRLSTLRLGDPLDKNTDIGAINSAEQLARITALTEQGEAEGAERWSPACELPGSGYWFAPTLFTNVTQAHTIARDEIFGPVLSVLTFRTPDEAVAKANNTQYGLSAGIWTEKGSRILAVAGKLRAGVIWSNTFNKFDPTSPFGGYKESGFGREGGRHGLEAYLDV</sequence>
<accession>A0ABT2B831</accession>
<evidence type="ECO:0000313" key="3">
    <source>
        <dbReference type="EMBL" id="MCS0604675.1"/>
    </source>
</evidence>
<keyword evidence="4" id="KW-1185">Reference proteome</keyword>
<proteinExistence type="predicted"/>
<evidence type="ECO:0000313" key="4">
    <source>
        <dbReference type="Proteomes" id="UP001205612"/>
    </source>
</evidence>
<dbReference type="EMBL" id="JANUGP010000024">
    <property type="protein sequence ID" value="MCS0604675.1"/>
    <property type="molecule type" value="Genomic_DNA"/>
</dbReference>
<organism evidence="3 4">
    <name type="scientific">Streptomyces pyxinicus</name>
    <dbReference type="NCBI Taxonomy" id="2970331"/>
    <lineage>
        <taxon>Bacteria</taxon>
        <taxon>Bacillati</taxon>
        <taxon>Actinomycetota</taxon>
        <taxon>Actinomycetes</taxon>
        <taxon>Kitasatosporales</taxon>
        <taxon>Streptomycetaceae</taxon>
        <taxon>Streptomyces</taxon>
    </lineage>
</organism>
<comment type="caution">
    <text evidence="3">The sequence shown here is derived from an EMBL/GenBank/DDBJ whole genome shotgun (WGS) entry which is preliminary data.</text>
</comment>